<organism evidence="3 4">
    <name type="scientific">Cuscuta campestris</name>
    <dbReference type="NCBI Taxonomy" id="132261"/>
    <lineage>
        <taxon>Eukaryota</taxon>
        <taxon>Viridiplantae</taxon>
        <taxon>Streptophyta</taxon>
        <taxon>Embryophyta</taxon>
        <taxon>Tracheophyta</taxon>
        <taxon>Spermatophyta</taxon>
        <taxon>Magnoliopsida</taxon>
        <taxon>eudicotyledons</taxon>
        <taxon>Gunneridae</taxon>
        <taxon>Pentapetalae</taxon>
        <taxon>asterids</taxon>
        <taxon>lamiids</taxon>
        <taxon>Solanales</taxon>
        <taxon>Convolvulaceae</taxon>
        <taxon>Cuscuteae</taxon>
        <taxon>Cuscuta</taxon>
        <taxon>Cuscuta subgen. Grammica</taxon>
        <taxon>Cuscuta sect. Cleistogrammica</taxon>
    </lineage>
</organism>
<dbReference type="InterPro" id="IPR043424">
    <property type="entry name" value="BLT-like"/>
</dbReference>
<feature type="compositionally biased region" description="Polar residues" evidence="2">
    <location>
        <begin position="94"/>
        <end position="104"/>
    </location>
</feature>
<keyword evidence="1" id="KW-0175">Coiled coil</keyword>
<protein>
    <submittedName>
        <fullName evidence="3">Uncharacterized protein</fullName>
    </submittedName>
</protein>
<reference evidence="3 4" key="1">
    <citation type="submission" date="2018-04" db="EMBL/GenBank/DDBJ databases">
        <authorList>
            <person name="Vogel A."/>
        </authorList>
    </citation>
    <scope>NUCLEOTIDE SEQUENCE [LARGE SCALE GENOMIC DNA]</scope>
</reference>
<proteinExistence type="predicted"/>
<name>A0A484KAK1_9ASTE</name>
<evidence type="ECO:0000313" key="3">
    <source>
        <dbReference type="EMBL" id="VFQ59212.1"/>
    </source>
</evidence>
<dbReference type="OrthoDB" id="691984at2759"/>
<evidence type="ECO:0000256" key="1">
    <source>
        <dbReference type="SAM" id="Coils"/>
    </source>
</evidence>
<dbReference type="PANTHER" id="PTHR31071">
    <property type="entry name" value="GB|AAF24581.1"/>
    <property type="match status" value="1"/>
</dbReference>
<dbReference type="Proteomes" id="UP000595140">
    <property type="component" value="Unassembled WGS sequence"/>
</dbReference>
<dbReference type="EMBL" id="OOIL02000003">
    <property type="protein sequence ID" value="VFQ59212.1"/>
    <property type="molecule type" value="Genomic_DNA"/>
</dbReference>
<evidence type="ECO:0000256" key="2">
    <source>
        <dbReference type="SAM" id="MobiDB-lite"/>
    </source>
</evidence>
<feature type="region of interest" description="Disordered" evidence="2">
    <location>
        <begin position="92"/>
        <end position="121"/>
    </location>
</feature>
<gene>
    <name evidence="3" type="ORF">CCAM_LOCUS988</name>
</gene>
<feature type="coiled-coil region" evidence="1">
    <location>
        <begin position="185"/>
        <end position="242"/>
    </location>
</feature>
<dbReference type="PANTHER" id="PTHR31071:SF7">
    <property type="entry name" value="OS04G0382800 PROTEIN"/>
    <property type="match status" value="1"/>
</dbReference>
<dbReference type="AlphaFoldDB" id="A0A484KAK1"/>
<dbReference type="PROSITE" id="PS51257">
    <property type="entry name" value="PROKAR_LIPOPROTEIN"/>
    <property type="match status" value="1"/>
</dbReference>
<accession>A0A484KAK1</accession>
<feature type="region of interest" description="Disordered" evidence="2">
    <location>
        <begin position="1"/>
        <end position="24"/>
    </location>
</feature>
<evidence type="ECO:0000313" key="4">
    <source>
        <dbReference type="Proteomes" id="UP000595140"/>
    </source>
</evidence>
<keyword evidence="4" id="KW-1185">Reference proteome</keyword>
<sequence>MQGRQDPAGIEGLDTSSSSPAASSIAQSCRIKRAIVVGKGGSQTPVPTCRTTPFLPAAAGTTRPVSARKLAAALWEMNGVPSPMVMKTKDEMSSYFSDPSQTPVSLRRDRSGPRSFYQDSMRPAADHNVGLDSLSLVESVKSDGVRTRLKDISTALTTSKGLLKIIDRIWAHEDAGPPSSSVSLISALRAELERARMQVHRVIQEQRPDKQSRVSYLMQRLAEEKANAMQKLESELDVERKLRRRSEGLNKKLCKELSETEAAFFKAVQTLECEKRTREIIEQTYSELVTESGGYGDEAPTRVKVKDHLSAITR</sequence>